<keyword evidence="2" id="KW-1133">Transmembrane helix</keyword>
<accession>A0A1C4XRK1</accession>
<reference evidence="5" key="1">
    <citation type="submission" date="2016-06" db="EMBL/GenBank/DDBJ databases">
        <authorList>
            <person name="Varghese N."/>
            <person name="Submissions Spin"/>
        </authorList>
    </citation>
    <scope>NUCLEOTIDE SEQUENCE [LARGE SCALE GENOMIC DNA]</scope>
    <source>
        <strain evidence="5">DSM 43909</strain>
    </source>
</reference>
<name>A0A1C4XRK1_MICVI</name>
<feature type="domain" description="DUF4440" evidence="3">
    <location>
        <begin position="77"/>
        <end position="188"/>
    </location>
</feature>
<feature type="compositionally biased region" description="Low complexity" evidence="1">
    <location>
        <begin position="1"/>
        <end position="18"/>
    </location>
</feature>
<keyword evidence="2" id="KW-0472">Membrane</keyword>
<dbReference type="NCBIfam" id="TIGR02246">
    <property type="entry name" value="SgcJ/EcaC family oxidoreductase"/>
    <property type="match status" value="1"/>
</dbReference>
<organism evidence="4 5">
    <name type="scientific">Micromonospora viridifaciens</name>
    <dbReference type="NCBI Taxonomy" id="1881"/>
    <lineage>
        <taxon>Bacteria</taxon>
        <taxon>Bacillati</taxon>
        <taxon>Actinomycetota</taxon>
        <taxon>Actinomycetes</taxon>
        <taxon>Micromonosporales</taxon>
        <taxon>Micromonosporaceae</taxon>
        <taxon>Micromonospora</taxon>
    </lineage>
</organism>
<dbReference type="OrthoDB" id="2887901at2"/>
<evidence type="ECO:0000259" key="3">
    <source>
        <dbReference type="Pfam" id="PF14534"/>
    </source>
</evidence>
<dbReference type="SUPFAM" id="SSF54427">
    <property type="entry name" value="NTF2-like"/>
    <property type="match status" value="1"/>
</dbReference>
<evidence type="ECO:0000256" key="2">
    <source>
        <dbReference type="SAM" id="Phobius"/>
    </source>
</evidence>
<keyword evidence="2" id="KW-0812">Transmembrane</keyword>
<gene>
    <name evidence="4" type="ORF">GA0074695_3537</name>
</gene>
<feature type="region of interest" description="Disordered" evidence="1">
    <location>
        <begin position="1"/>
        <end position="22"/>
    </location>
</feature>
<proteinExistence type="predicted"/>
<evidence type="ECO:0000256" key="1">
    <source>
        <dbReference type="SAM" id="MobiDB-lite"/>
    </source>
</evidence>
<dbReference type="InterPro" id="IPR011944">
    <property type="entry name" value="Steroid_delta5-4_isomerase"/>
</dbReference>
<dbReference type="InterPro" id="IPR027843">
    <property type="entry name" value="DUF4440"/>
</dbReference>
<dbReference type="Proteomes" id="UP000198242">
    <property type="component" value="Chromosome I"/>
</dbReference>
<evidence type="ECO:0000313" key="5">
    <source>
        <dbReference type="Proteomes" id="UP000198242"/>
    </source>
</evidence>
<dbReference type="EMBL" id="LT607411">
    <property type="protein sequence ID" value="SCF10992.1"/>
    <property type="molecule type" value="Genomic_DNA"/>
</dbReference>
<dbReference type="AlphaFoldDB" id="A0A1C4XRK1"/>
<protein>
    <recommendedName>
        <fullName evidence="3">DUF4440 domain-containing protein</fullName>
    </recommendedName>
</protein>
<dbReference type="InterPro" id="IPR032710">
    <property type="entry name" value="NTF2-like_dom_sf"/>
</dbReference>
<feature type="transmembrane region" description="Helical" evidence="2">
    <location>
        <begin position="28"/>
        <end position="47"/>
    </location>
</feature>
<sequence>MITTTPAPSTAAYPAGRPGARGRRGRRLLAVGGLTLGLAAAGGYAWLDATADVQATGTADCSAVTPSGPAAAHLEVCKVLDQLVDAWGRGDADAYGAVFTDDATYTTYVGTHYQGRRDITDSHRALFGGFVKGTKLADSYLDIRFHGPGTAIVTSRGDTYEGQRPQPAELSKTQTYTLVREDDGTWRIAAFHNTKRQPVMERISFLISPQTRPEAEK</sequence>
<evidence type="ECO:0000313" key="4">
    <source>
        <dbReference type="EMBL" id="SCF10992.1"/>
    </source>
</evidence>
<keyword evidence="5" id="KW-1185">Reference proteome</keyword>
<dbReference type="Gene3D" id="3.10.450.50">
    <property type="match status" value="1"/>
</dbReference>
<dbReference type="Pfam" id="PF14534">
    <property type="entry name" value="DUF4440"/>
    <property type="match status" value="1"/>
</dbReference>